<sequence>MTASPTERRFDARRVAELALLTALSLLAGYVEGLLPPVLPMIPVRLGLANVFSLFALLRRGRGDALAVALLRCPLLALVAGRVSQLFFSLAGGLLAWGAMAALLPLYRCGRVGAVGLSVAGAFCFNVGQLAVGCAAAGPSMAAYLPWMGLLSIPAGAATGLLAALLDARLPHPPPHGSGPSDAPV</sequence>
<dbReference type="EMBL" id="DVNZ01000041">
    <property type="protein sequence ID" value="HIU93765.1"/>
    <property type="molecule type" value="Genomic_DNA"/>
</dbReference>
<name>A0A9D1N292_9FIRM</name>
<keyword evidence="1" id="KW-0472">Membrane</keyword>
<dbReference type="Pfam" id="PF07456">
    <property type="entry name" value="Hpre_diP_synt_I"/>
    <property type="match status" value="1"/>
</dbReference>
<dbReference type="PIRSF" id="PIRSF027391">
    <property type="entry name" value="Hpre_diP_synt_I"/>
    <property type="match status" value="1"/>
</dbReference>
<accession>A0A9D1N292</accession>
<reference evidence="2" key="1">
    <citation type="submission" date="2020-10" db="EMBL/GenBank/DDBJ databases">
        <authorList>
            <person name="Gilroy R."/>
        </authorList>
    </citation>
    <scope>NUCLEOTIDE SEQUENCE</scope>
    <source>
        <strain evidence="2">ChiGjej2B2-16831</strain>
    </source>
</reference>
<proteinExistence type="predicted"/>
<reference evidence="2" key="2">
    <citation type="journal article" date="2021" name="PeerJ">
        <title>Extensive microbial diversity within the chicken gut microbiome revealed by metagenomics and culture.</title>
        <authorList>
            <person name="Gilroy R."/>
            <person name="Ravi A."/>
            <person name="Getino M."/>
            <person name="Pursley I."/>
            <person name="Horton D.L."/>
            <person name="Alikhan N.F."/>
            <person name="Baker D."/>
            <person name="Gharbi K."/>
            <person name="Hall N."/>
            <person name="Watson M."/>
            <person name="Adriaenssens E.M."/>
            <person name="Foster-Nyarko E."/>
            <person name="Jarju S."/>
            <person name="Secka A."/>
            <person name="Antonio M."/>
            <person name="Oren A."/>
            <person name="Chaudhuri R.R."/>
            <person name="La Ragione R."/>
            <person name="Hildebrand F."/>
            <person name="Pallen M.J."/>
        </authorList>
    </citation>
    <scope>NUCLEOTIDE SEQUENCE</scope>
    <source>
        <strain evidence="2">ChiGjej2B2-16831</strain>
    </source>
</reference>
<comment type="caution">
    <text evidence="2">The sequence shown here is derived from an EMBL/GenBank/DDBJ whole genome shotgun (WGS) entry which is preliminary data.</text>
</comment>
<organism evidence="2 3">
    <name type="scientific">Candidatus Aphodomorpha intestinavium</name>
    <dbReference type="NCBI Taxonomy" id="2840672"/>
    <lineage>
        <taxon>Bacteria</taxon>
        <taxon>Bacillati</taxon>
        <taxon>Bacillota</taxon>
        <taxon>Clostridia</taxon>
        <taxon>Eubacteriales</taxon>
        <taxon>Candidatus Aphodomorpha</taxon>
    </lineage>
</organism>
<evidence type="ECO:0000313" key="3">
    <source>
        <dbReference type="Proteomes" id="UP000824128"/>
    </source>
</evidence>
<keyword evidence="1" id="KW-1133">Transmembrane helix</keyword>
<dbReference type="AlphaFoldDB" id="A0A9D1N292"/>
<feature type="transmembrane region" description="Helical" evidence="1">
    <location>
        <begin position="114"/>
        <end position="138"/>
    </location>
</feature>
<dbReference type="Proteomes" id="UP000824128">
    <property type="component" value="Unassembled WGS sequence"/>
</dbReference>
<dbReference type="InterPro" id="IPR014535">
    <property type="entry name" value="Hpre_diP_synt_I"/>
</dbReference>
<gene>
    <name evidence="2" type="ORF">IAD24_01270</name>
</gene>
<keyword evidence="1" id="KW-0812">Transmembrane</keyword>
<dbReference type="InterPro" id="IPR010898">
    <property type="entry name" value="Hpre_diP_synth_I"/>
</dbReference>
<feature type="transmembrane region" description="Helical" evidence="1">
    <location>
        <begin position="12"/>
        <end position="31"/>
    </location>
</feature>
<evidence type="ECO:0000256" key="1">
    <source>
        <dbReference type="SAM" id="Phobius"/>
    </source>
</evidence>
<protein>
    <submittedName>
        <fullName evidence="2">Gx transporter family protein</fullName>
    </submittedName>
</protein>
<feature type="transmembrane region" description="Helical" evidence="1">
    <location>
        <begin position="87"/>
        <end position="107"/>
    </location>
</feature>
<evidence type="ECO:0000313" key="2">
    <source>
        <dbReference type="EMBL" id="HIU93765.1"/>
    </source>
</evidence>
<dbReference type="Gene3D" id="1.10.1760.20">
    <property type="match status" value="1"/>
</dbReference>
<feature type="transmembrane region" description="Helical" evidence="1">
    <location>
        <begin position="144"/>
        <end position="166"/>
    </location>
</feature>